<feature type="transmembrane region" description="Helical" evidence="1">
    <location>
        <begin position="70"/>
        <end position="95"/>
    </location>
</feature>
<accession>A0ABS8VMD8</accession>
<comment type="caution">
    <text evidence="2">The sequence shown here is derived from an EMBL/GenBank/DDBJ whole genome shotgun (WGS) entry which is preliminary data.</text>
</comment>
<gene>
    <name evidence="2" type="ORF">HAX54_040261</name>
</gene>
<keyword evidence="1" id="KW-0472">Membrane</keyword>
<evidence type="ECO:0000313" key="2">
    <source>
        <dbReference type="EMBL" id="MCE0481983.1"/>
    </source>
</evidence>
<evidence type="ECO:0000313" key="3">
    <source>
        <dbReference type="Proteomes" id="UP000823775"/>
    </source>
</evidence>
<name>A0ABS8VMD8_DATST</name>
<dbReference type="Proteomes" id="UP000823775">
    <property type="component" value="Unassembled WGS sequence"/>
</dbReference>
<keyword evidence="1" id="KW-1133">Transmembrane helix</keyword>
<proteinExistence type="predicted"/>
<sequence>METQEPLFVKKGLGSHAPSKSSYVDELVEKVESLIIFARKNESSAFTSTMEANTTSPPIKMRSLRKRKDVIKASGGVLCVGLQVAPLSIVLAEIITMDLDDGSEEETLTRIQLVASPIRTTTSAKSEALFCESGLVDL</sequence>
<dbReference type="EMBL" id="JACEIK010005655">
    <property type="protein sequence ID" value="MCE0481983.1"/>
    <property type="molecule type" value="Genomic_DNA"/>
</dbReference>
<keyword evidence="1" id="KW-0812">Transmembrane</keyword>
<organism evidence="2 3">
    <name type="scientific">Datura stramonium</name>
    <name type="common">Jimsonweed</name>
    <name type="synonym">Common thornapple</name>
    <dbReference type="NCBI Taxonomy" id="4076"/>
    <lineage>
        <taxon>Eukaryota</taxon>
        <taxon>Viridiplantae</taxon>
        <taxon>Streptophyta</taxon>
        <taxon>Embryophyta</taxon>
        <taxon>Tracheophyta</taxon>
        <taxon>Spermatophyta</taxon>
        <taxon>Magnoliopsida</taxon>
        <taxon>eudicotyledons</taxon>
        <taxon>Gunneridae</taxon>
        <taxon>Pentapetalae</taxon>
        <taxon>asterids</taxon>
        <taxon>lamiids</taxon>
        <taxon>Solanales</taxon>
        <taxon>Solanaceae</taxon>
        <taxon>Solanoideae</taxon>
        <taxon>Datureae</taxon>
        <taxon>Datura</taxon>
    </lineage>
</organism>
<reference evidence="2 3" key="1">
    <citation type="journal article" date="2021" name="BMC Genomics">
        <title>Datura genome reveals duplications of psychoactive alkaloid biosynthetic genes and high mutation rate following tissue culture.</title>
        <authorList>
            <person name="Rajewski A."/>
            <person name="Carter-House D."/>
            <person name="Stajich J."/>
            <person name="Litt A."/>
        </authorList>
    </citation>
    <scope>NUCLEOTIDE SEQUENCE [LARGE SCALE GENOMIC DNA]</scope>
    <source>
        <strain evidence="2">AR-01</strain>
    </source>
</reference>
<evidence type="ECO:0000256" key="1">
    <source>
        <dbReference type="SAM" id="Phobius"/>
    </source>
</evidence>
<protein>
    <submittedName>
        <fullName evidence="2">Uncharacterized protein</fullName>
    </submittedName>
</protein>
<keyword evidence="3" id="KW-1185">Reference proteome</keyword>